<dbReference type="Pfam" id="PF02893">
    <property type="entry name" value="GRAM"/>
    <property type="match status" value="1"/>
</dbReference>
<dbReference type="PANTHER" id="PTHR31606:SF1">
    <property type="entry name" value="WW DOMAIN BINDING PROTEIN 2, ISOFORM E"/>
    <property type="match status" value="1"/>
</dbReference>
<evidence type="ECO:0000259" key="2">
    <source>
        <dbReference type="Pfam" id="PF02893"/>
    </source>
</evidence>
<gene>
    <name evidence="3" type="ORF">BSL78_17339</name>
</gene>
<dbReference type="OrthoDB" id="1259151at2759"/>
<protein>
    <submittedName>
        <fullName evidence="3">Putative WW domain-binding protein 2-like</fullName>
    </submittedName>
</protein>
<dbReference type="CDD" id="cd13214">
    <property type="entry name" value="PH-GRAM_WBP2"/>
    <property type="match status" value="1"/>
</dbReference>
<dbReference type="AlphaFoldDB" id="A0A2G8KCR7"/>
<feature type="region of interest" description="Disordered" evidence="1">
    <location>
        <begin position="151"/>
        <end position="215"/>
    </location>
</feature>
<feature type="compositionally biased region" description="Low complexity" evidence="1">
    <location>
        <begin position="180"/>
        <end position="213"/>
    </location>
</feature>
<evidence type="ECO:0000313" key="4">
    <source>
        <dbReference type="Proteomes" id="UP000230750"/>
    </source>
</evidence>
<name>A0A2G8KCR7_STIJA</name>
<evidence type="ECO:0000256" key="1">
    <source>
        <dbReference type="SAM" id="MobiDB-lite"/>
    </source>
</evidence>
<dbReference type="PANTHER" id="PTHR31606">
    <property type="entry name" value="WW DOMAIN BINDING PROTEIN 2, ISOFORM E"/>
    <property type="match status" value="1"/>
</dbReference>
<feature type="domain" description="GRAM" evidence="2">
    <location>
        <begin position="42"/>
        <end position="95"/>
    </location>
</feature>
<reference evidence="3 4" key="1">
    <citation type="journal article" date="2017" name="PLoS Biol.">
        <title>The sea cucumber genome provides insights into morphological evolution and visceral regeneration.</title>
        <authorList>
            <person name="Zhang X."/>
            <person name="Sun L."/>
            <person name="Yuan J."/>
            <person name="Sun Y."/>
            <person name="Gao Y."/>
            <person name="Zhang L."/>
            <person name="Li S."/>
            <person name="Dai H."/>
            <person name="Hamel J.F."/>
            <person name="Liu C."/>
            <person name="Yu Y."/>
            <person name="Liu S."/>
            <person name="Lin W."/>
            <person name="Guo K."/>
            <person name="Jin S."/>
            <person name="Xu P."/>
            <person name="Storey K.B."/>
            <person name="Huan P."/>
            <person name="Zhang T."/>
            <person name="Zhou Y."/>
            <person name="Zhang J."/>
            <person name="Lin C."/>
            <person name="Li X."/>
            <person name="Xing L."/>
            <person name="Huo D."/>
            <person name="Sun M."/>
            <person name="Wang L."/>
            <person name="Mercier A."/>
            <person name="Li F."/>
            <person name="Yang H."/>
            <person name="Xiang J."/>
        </authorList>
    </citation>
    <scope>NUCLEOTIDE SEQUENCE [LARGE SCALE GENOMIC DNA]</scope>
    <source>
        <strain evidence="3">Shaxun</strain>
        <tissue evidence="3">Muscle</tissue>
    </source>
</reference>
<dbReference type="InterPro" id="IPR011993">
    <property type="entry name" value="PH-like_dom_sf"/>
</dbReference>
<sequence length="226" mass="25310">MAINTAHSGAGIILFGGEQLLRKEDNVELSFENAPKIDHLKGTKKGDIYLTNQRLIFKSSANDLLQSFSMPFYYMKDFEIKQPTFGANYLGGGYWLNLEVMLTLYFMSSVFYRDSNRLRGDWQGEARFKLTFKSGGAVTVGQALIKIAKQAPTQPPPHPKAQGTAPQPAAQPYPQPVPQAYPQGYPQGYPQQQPYPAYYPPQGQVPPQGYAYPHNPTILLNKQHLQ</sequence>
<dbReference type="Gene3D" id="2.30.29.30">
    <property type="entry name" value="Pleckstrin-homology domain (PH domain)/Phosphotyrosine-binding domain (PTB)"/>
    <property type="match status" value="1"/>
</dbReference>
<comment type="caution">
    <text evidence="3">The sequence shown here is derived from an EMBL/GenBank/DDBJ whole genome shotgun (WGS) entry which is preliminary data.</text>
</comment>
<feature type="compositionally biased region" description="Pro residues" evidence="1">
    <location>
        <begin position="169"/>
        <end position="179"/>
    </location>
</feature>
<keyword evidence="4" id="KW-1185">Reference proteome</keyword>
<organism evidence="3 4">
    <name type="scientific">Stichopus japonicus</name>
    <name type="common">Sea cucumber</name>
    <dbReference type="NCBI Taxonomy" id="307972"/>
    <lineage>
        <taxon>Eukaryota</taxon>
        <taxon>Metazoa</taxon>
        <taxon>Echinodermata</taxon>
        <taxon>Eleutherozoa</taxon>
        <taxon>Echinozoa</taxon>
        <taxon>Holothuroidea</taxon>
        <taxon>Aspidochirotacea</taxon>
        <taxon>Aspidochirotida</taxon>
        <taxon>Stichopodidae</taxon>
        <taxon>Apostichopus</taxon>
    </lineage>
</organism>
<proteinExistence type="predicted"/>
<dbReference type="SUPFAM" id="SSF50729">
    <property type="entry name" value="PH domain-like"/>
    <property type="match status" value="1"/>
</dbReference>
<dbReference type="EMBL" id="MRZV01000685">
    <property type="protein sequence ID" value="PIK45796.1"/>
    <property type="molecule type" value="Genomic_DNA"/>
</dbReference>
<evidence type="ECO:0000313" key="3">
    <source>
        <dbReference type="EMBL" id="PIK45796.1"/>
    </source>
</evidence>
<dbReference type="InterPro" id="IPR044852">
    <property type="entry name" value="WBP2-like"/>
</dbReference>
<dbReference type="STRING" id="307972.A0A2G8KCR7"/>
<accession>A0A2G8KCR7</accession>
<dbReference type="Proteomes" id="UP000230750">
    <property type="component" value="Unassembled WGS sequence"/>
</dbReference>
<dbReference type="GO" id="GO:0031490">
    <property type="term" value="F:chromatin DNA binding"/>
    <property type="evidence" value="ECO:0007669"/>
    <property type="project" value="TreeGrafter"/>
</dbReference>
<dbReference type="GO" id="GO:0005634">
    <property type="term" value="C:nucleus"/>
    <property type="evidence" value="ECO:0007669"/>
    <property type="project" value="TreeGrafter"/>
</dbReference>
<feature type="non-terminal residue" evidence="3">
    <location>
        <position position="226"/>
    </location>
</feature>
<dbReference type="GO" id="GO:0003713">
    <property type="term" value="F:transcription coactivator activity"/>
    <property type="evidence" value="ECO:0007669"/>
    <property type="project" value="InterPro"/>
</dbReference>
<dbReference type="InterPro" id="IPR004182">
    <property type="entry name" value="GRAM"/>
</dbReference>